<gene>
    <name evidence="13" type="primary">JMJ14</name>
    <name evidence="13" type="ORF">QJS10_CPB21g00996</name>
</gene>
<evidence type="ECO:0000259" key="11">
    <source>
        <dbReference type="PROSITE" id="PS51183"/>
    </source>
</evidence>
<evidence type="ECO:0000256" key="8">
    <source>
        <dbReference type="ARBA" id="ARBA00023015"/>
    </source>
</evidence>
<dbReference type="SMART" id="SM00558">
    <property type="entry name" value="JmjC"/>
    <property type="match status" value="1"/>
</dbReference>
<keyword evidence="7" id="KW-0408">Iron</keyword>
<evidence type="ECO:0000256" key="7">
    <source>
        <dbReference type="ARBA" id="ARBA00023004"/>
    </source>
</evidence>
<keyword evidence="14" id="KW-1185">Reference proteome</keyword>
<keyword evidence="10" id="KW-0539">Nucleus</keyword>
<evidence type="ECO:0000313" key="14">
    <source>
        <dbReference type="Proteomes" id="UP001180020"/>
    </source>
</evidence>
<dbReference type="PANTHER" id="PTHR10694:SF105">
    <property type="entry name" value="LYSINE-SPECIFIC DEMETHYLASE JMJ14"/>
    <property type="match status" value="1"/>
</dbReference>
<keyword evidence="8" id="KW-0805">Transcription regulation</keyword>
<reference evidence="13" key="1">
    <citation type="journal article" date="2023" name="Nat. Commun.">
        <title>Diploid and tetraploid genomes of Acorus and the evolution of monocots.</title>
        <authorList>
            <person name="Ma L."/>
            <person name="Liu K.W."/>
            <person name="Li Z."/>
            <person name="Hsiao Y.Y."/>
            <person name="Qi Y."/>
            <person name="Fu T."/>
            <person name="Tang G.D."/>
            <person name="Zhang D."/>
            <person name="Sun W.H."/>
            <person name="Liu D.K."/>
            <person name="Li Y."/>
            <person name="Chen G.Z."/>
            <person name="Liu X.D."/>
            <person name="Liao X.Y."/>
            <person name="Jiang Y.T."/>
            <person name="Yu X."/>
            <person name="Hao Y."/>
            <person name="Huang J."/>
            <person name="Zhao X.W."/>
            <person name="Ke S."/>
            <person name="Chen Y.Y."/>
            <person name="Wu W.L."/>
            <person name="Hsu J.L."/>
            <person name="Lin Y.F."/>
            <person name="Huang M.D."/>
            <person name="Li C.Y."/>
            <person name="Huang L."/>
            <person name="Wang Z.W."/>
            <person name="Zhao X."/>
            <person name="Zhong W.Y."/>
            <person name="Peng D.H."/>
            <person name="Ahmad S."/>
            <person name="Lan S."/>
            <person name="Zhang J.S."/>
            <person name="Tsai W.C."/>
            <person name="Van de Peer Y."/>
            <person name="Liu Z.J."/>
        </authorList>
    </citation>
    <scope>NUCLEOTIDE SEQUENCE</scope>
    <source>
        <strain evidence="13">CP</strain>
    </source>
</reference>
<dbReference type="Pfam" id="PF02375">
    <property type="entry name" value="JmjN"/>
    <property type="match status" value="1"/>
</dbReference>
<dbReference type="PROSITE" id="PS51184">
    <property type="entry name" value="JMJC"/>
    <property type="match status" value="1"/>
</dbReference>
<comment type="cofactor">
    <cofactor evidence="1">
        <name>Fe(2+)</name>
        <dbReference type="ChEBI" id="CHEBI:29033"/>
    </cofactor>
</comment>
<dbReference type="Pfam" id="PF02928">
    <property type="entry name" value="zf-C5HC2"/>
    <property type="match status" value="1"/>
</dbReference>
<dbReference type="InterPro" id="IPR003888">
    <property type="entry name" value="FYrich_N"/>
</dbReference>
<keyword evidence="9" id="KW-0804">Transcription</keyword>
<dbReference type="SUPFAM" id="SSF51197">
    <property type="entry name" value="Clavaminate synthase-like"/>
    <property type="match status" value="1"/>
</dbReference>
<dbReference type="Gene3D" id="3.30.160.360">
    <property type="match status" value="1"/>
</dbReference>
<evidence type="ECO:0000313" key="13">
    <source>
        <dbReference type="EMBL" id="KAK1283469.1"/>
    </source>
</evidence>
<dbReference type="PROSITE" id="PS51542">
    <property type="entry name" value="FYRN"/>
    <property type="match status" value="1"/>
</dbReference>
<comment type="caution">
    <text evidence="13">The sequence shown here is derived from an EMBL/GenBank/DDBJ whole genome shotgun (WGS) entry which is preliminary data.</text>
</comment>
<dbReference type="SMART" id="SM00541">
    <property type="entry name" value="FYRN"/>
    <property type="match status" value="1"/>
</dbReference>
<dbReference type="InterPro" id="IPR004198">
    <property type="entry name" value="Znf_C5HC2"/>
</dbReference>
<dbReference type="GO" id="GO:0045814">
    <property type="term" value="P:negative regulation of gene expression, epigenetic"/>
    <property type="evidence" value="ECO:0007669"/>
    <property type="project" value="UniProtKB-ARBA"/>
</dbReference>
<dbReference type="FunFam" id="3.30.160.360:FF:000005">
    <property type="entry name" value="Putative lysine-specific demethylase JMJ16"/>
    <property type="match status" value="1"/>
</dbReference>
<feature type="domain" description="JmjC" evidence="12">
    <location>
        <begin position="245"/>
        <end position="408"/>
    </location>
</feature>
<reference evidence="13" key="2">
    <citation type="submission" date="2023-06" db="EMBL/GenBank/DDBJ databases">
        <authorList>
            <person name="Ma L."/>
            <person name="Liu K.-W."/>
            <person name="Li Z."/>
            <person name="Hsiao Y.-Y."/>
            <person name="Qi Y."/>
            <person name="Fu T."/>
            <person name="Tang G."/>
            <person name="Zhang D."/>
            <person name="Sun W.-H."/>
            <person name="Liu D.-K."/>
            <person name="Li Y."/>
            <person name="Chen G.-Z."/>
            <person name="Liu X.-D."/>
            <person name="Liao X.-Y."/>
            <person name="Jiang Y.-T."/>
            <person name="Yu X."/>
            <person name="Hao Y."/>
            <person name="Huang J."/>
            <person name="Zhao X.-W."/>
            <person name="Ke S."/>
            <person name="Chen Y.-Y."/>
            <person name="Wu W.-L."/>
            <person name="Hsu J.-L."/>
            <person name="Lin Y.-F."/>
            <person name="Huang M.-D."/>
            <person name="Li C.-Y."/>
            <person name="Huang L."/>
            <person name="Wang Z.-W."/>
            <person name="Zhao X."/>
            <person name="Zhong W.-Y."/>
            <person name="Peng D.-H."/>
            <person name="Ahmad S."/>
            <person name="Lan S."/>
            <person name="Zhang J.-S."/>
            <person name="Tsai W.-C."/>
            <person name="Van De Peer Y."/>
            <person name="Liu Z.-J."/>
        </authorList>
    </citation>
    <scope>NUCLEOTIDE SEQUENCE</scope>
    <source>
        <strain evidence="13">CP</strain>
        <tissue evidence="13">Leaves</tissue>
    </source>
</reference>
<evidence type="ECO:0000256" key="9">
    <source>
        <dbReference type="ARBA" id="ARBA00023163"/>
    </source>
</evidence>
<dbReference type="GO" id="GO:0046872">
    <property type="term" value="F:metal ion binding"/>
    <property type="evidence" value="ECO:0007669"/>
    <property type="project" value="UniProtKB-KW"/>
</dbReference>
<keyword evidence="3" id="KW-0479">Metal-binding</keyword>
<dbReference type="Pfam" id="PF05965">
    <property type="entry name" value="FYRC"/>
    <property type="match status" value="1"/>
</dbReference>
<dbReference type="InterPro" id="IPR003347">
    <property type="entry name" value="JmjC_dom"/>
</dbReference>
<proteinExistence type="predicted"/>
<evidence type="ECO:0000259" key="12">
    <source>
        <dbReference type="PROSITE" id="PS51184"/>
    </source>
</evidence>
<feature type="domain" description="JmjN" evidence="11">
    <location>
        <begin position="29"/>
        <end position="70"/>
    </location>
</feature>
<evidence type="ECO:0000256" key="4">
    <source>
        <dbReference type="ARBA" id="ARBA00022853"/>
    </source>
</evidence>
<dbReference type="AlphaFoldDB" id="A0AAV9C3V8"/>
<evidence type="ECO:0000256" key="3">
    <source>
        <dbReference type="ARBA" id="ARBA00022723"/>
    </source>
</evidence>
<dbReference type="Pfam" id="PF05964">
    <property type="entry name" value="FYRN"/>
    <property type="match status" value="1"/>
</dbReference>
<evidence type="ECO:0000256" key="5">
    <source>
        <dbReference type="ARBA" id="ARBA00022964"/>
    </source>
</evidence>
<evidence type="ECO:0000256" key="6">
    <source>
        <dbReference type="ARBA" id="ARBA00023002"/>
    </source>
</evidence>
<name>A0AAV9C3V8_ACOCL</name>
<dbReference type="SMART" id="SM00545">
    <property type="entry name" value="JmjN"/>
    <property type="match status" value="1"/>
</dbReference>
<dbReference type="SMART" id="SM00542">
    <property type="entry name" value="FYRC"/>
    <property type="match status" value="1"/>
</dbReference>
<comment type="subcellular location">
    <subcellularLocation>
        <location evidence="2">Nucleus</location>
    </subcellularLocation>
</comment>
<keyword evidence="4" id="KW-0156">Chromatin regulator</keyword>
<evidence type="ECO:0000256" key="2">
    <source>
        <dbReference type="ARBA" id="ARBA00004123"/>
    </source>
</evidence>
<dbReference type="Gene3D" id="2.60.120.650">
    <property type="entry name" value="Cupin"/>
    <property type="match status" value="1"/>
</dbReference>
<dbReference type="EMBL" id="JAUJYO010000021">
    <property type="protein sequence ID" value="KAK1283469.1"/>
    <property type="molecule type" value="Genomic_DNA"/>
</dbReference>
<dbReference type="PROSITE" id="PS51183">
    <property type="entry name" value="JMJN"/>
    <property type="match status" value="1"/>
</dbReference>
<dbReference type="Proteomes" id="UP001180020">
    <property type="component" value="Unassembled WGS sequence"/>
</dbReference>
<keyword evidence="5" id="KW-0223">Dioxygenase</keyword>
<dbReference type="Pfam" id="PF02373">
    <property type="entry name" value="JmjC"/>
    <property type="match status" value="1"/>
</dbReference>
<dbReference type="InterPro" id="IPR003349">
    <property type="entry name" value="JmjN"/>
</dbReference>
<sequence length="1092" mass="123521">MRIQIVNNLLRCLLDGFQQNACRPDIGEAPVFYPNEEEFKDTLGYIASIRKNAEQYGICRIVPPPSWKPTCILREKKIWEHAQFSTRVQQVEMLQNREPIKKRSKNRCQRKRKRRRGLRFSMTRRRTSLDVSDSNDCAASDNDEKFGFQSGPDFTLNEFQKFANDFKIQYFGMKDVKNDVISCDDEPKKWEPSVEEIEGEYWRIVENPTEEVEVHYGADLETGTFSSGFPKPSSLPESDTDKYIASGWNLNNLSRLPGSVLCFEEGDISGVLIPWLYIGMCFSSFCWHVEDHHLYSLNYMHFGDPKVWYGVSGADALKLEEAMKKHLPDLFEEQPDLLHELVTQLSPSVLKSEGVPVYRAVQHSGEFILTFPRAYHSGFNCGFNCAEAVNVAPIDWLPHGQTSVELYSKQCRKTSLSHDKLLLGAAQKAVKALAELLILGNSSPENLLWRSACGDDGLLSKAIRTRVEMEKKRRNCLPLPLQARKMHSDFNSTERECFTCFYDLHLSAANCECTPDRFACLDHAKLPCPCEPAKRVFLFRYSMDELDILVNALELNLDAVRLWASSNLDLVLPCPTEKLEDSAPGLQKPLLDINSMNADIYDAPSSNEPCRTVSTSGPEVVELNQHMLQETCASYSKVEGEFDGLFCPQEREDCKKMLSPAKEEIRCEVGHEPCLDLNMESPYEDHIMEAPSTSNKRENHVDANRGKQPCHVDEIDPCDTTCNALDMNIMSCGDAEATTSYDWARRNDSPIRLRSDFYSFVSPNRSVGSSMTGVSMNMDLNVTKCLREENLYMRKGKSKVFGFDHEVDDLCLSIPQNTESTSDVVDVIVQASHSDNSFSKLENVSDALKYCVQPLSLGTIIPAKHWCNKKFMFPKGFKSRVRFLSVLDPTQMCSYISEVLDAGVLGPLFKVSVESSPLEAFTDVSATQCWEKVQMRLNQEITRQQNLGRRGLPPLQPLGSLDGLEMFGFLSPEIAQAIESLDPQHRCSEYWLSKQDQLLKSEREGLKLNSQFGNPSEATTKLFGIDLTRPAPKESITDNETVEEVQCVLRGLFNKASLDELKAMQKVLSGESHSCDRRVALATLVEEMQKKL</sequence>
<dbReference type="InterPro" id="IPR003889">
    <property type="entry name" value="FYrich_C"/>
</dbReference>
<dbReference type="PANTHER" id="PTHR10694">
    <property type="entry name" value="LYSINE-SPECIFIC DEMETHYLASE"/>
    <property type="match status" value="1"/>
</dbReference>
<dbReference type="GO" id="GO:0034647">
    <property type="term" value="F:histone H3K4me/H3K4me2/H3K4me3 demethylase activity"/>
    <property type="evidence" value="ECO:0007669"/>
    <property type="project" value="TreeGrafter"/>
</dbReference>
<dbReference type="GO" id="GO:0005634">
    <property type="term" value="C:nucleus"/>
    <property type="evidence" value="ECO:0007669"/>
    <property type="project" value="UniProtKB-SubCell"/>
</dbReference>
<accession>A0AAV9C3V8</accession>
<protein>
    <submittedName>
        <fullName evidence="13">Lysine-specific demethylase JMJ14</fullName>
    </submittedName>
</protein>
<keyword evidence="6" id="KW-0560">Oxidoreductase</keyword>
<dbReference type="PROSITE" id="PS51543">
    <property type="entry name" value="FYRC"/>
    <property type="match status" value="1"/>
</dbReference>
<organism evidence="13 14">
    <name type="scientific">Acorus calamus</name>
    <name type="common">Sweet flag</name>
    <dbReference type="NCBI Taxonomy" id="4465"/>
    <lineage>
        <taxon>Eukaryota</taxon>
        <taxon>Viridiplantae</taxon>
        <taxon>Streptophyta</taxon>
        <taxon>Embryophyta</taxon>
        <taxon>Tracheophyta</taxon>
        <taxon>Spermatophyta</taxon>
        <taxon>Magnoliopsida</taxon>
        <taxon>Liliopsida</taxon>
        <taxon>Acoraceae</taxon>
        <taxon>Acorus</taxon>
    </lineage>
</organism>
<dbReference type="GO" id="GO:0000785">
    <property type="term" value="C:chromatin"/>
    <property type="evidence" value="ECO:0007669"/>
    <property type="project" value="TreeGrafter"/>
</dbReference>
<evidence type="ECO:0000256" key="10">
    <source>
        <dbReference type="ARBA" id="ARBA00023242"/>
    </source>
</evidence>
<evidence type="ECO:0000256" key="1">
    <source>
        <dbReference type="ARBA" id="ARBA00001954"/>
    </source>
</evidence>